<dbReference type="GO" id="GO:0009318">
    <property type="term" value="C:exodeoxyribonuclease VII complex"/>
    <property type="evidence" value="ECO:0007669"/>
    <property type="project" value="UniProtKB-UniRule"/>
</dbReference>
<evidence type="ECO:0000259" key="7">
    <source>
        <dbReference type="Pfam" id="PF02601"/>
    </source>
</evidence>
<dbReference type="InterPro" id="IPR003753">
    <property type="entry name" value="Exonuc_VII_L"/>
</dbReference>
<keyword evidence="3 5" id="KW-0378">Hydrolase</keyword>
<dbReference type="GO" id="GO:0008855">
    <property type="term" value="F:exodeoxyribonuclease VII activity"/>
    <property type="evidence" value="ECO:0007669"/>
    <property type="project" value="UniProtKB-UniRule"/>
</dbReference>
<dbReference type="Pfam" id="PF13742">
    <property type="entry name" value="tRNA_anti_2"/>
    <property type="match status" value="1"/>
</dbReference>
<protein>
    <recommendedName>
        <fullName evidence="5">Exodeoxyribonuclease 7 large subunit</fullName>
        <ecNumber evidence="5">3.1.11.6</ecNumber>
    </recommendedName>
    <alternativeName>
        <fullName evidence="5">Exodeoxyribonuclease VII large subunit</fullName>
        <shortName evidence="5">Exonuclease VII large subunit</shortName>
    </alternativeName>
</protein>
<dbReference type="InterPro" id="IPR025824">
    <property type="entry name" value="OB-fold_nuc-bd_dom"/>
</dbReference>
<gene>
    <name evidence="5" type="primary">xseA</name>
    <name evidence="9" type="ORF">A7P95_00810</name>
</gene>
<evidence type="ECO:0000313" key="10">
    <source>
        <dbReference type="Proteomes" id="UP000077885"/>
    </source>
</evidence>
<accession>A0A1A9S1K5</accession>
<dbReference type="HAMAP" id="MF_00378">
    <property type="entry name" value="Exonuc_7_L"/>
    <property type="match status" value="1"/>
</dbReference>
<dbReference type="AlphaFoldDB" id="A0A1A9S1K5"/>
<comment type="caution">
    <text evidence="9">The sequence shown here is derived from an EMBL/GenBank/DDBJ whole genome shotgun (WGS) entry which is preliminary data.</text>
</comment>
<proteinExistence type="inferred from homology"/>
<keyword evidence="4 5" id="KW-0269">Exonuclease</keyword>
<comment type="subcellular location">
    <subcellularLocation>
        <location evidence="5 6">Cytoplasm</location>
    </subcellularLocation>
</comment>
<dbReference type="NCBIfam" id="TIGR00237">
    <property type="entry name" value="xseA"/>
    <property type="match status" value="1"/>
</dbReference>
<evidence type="ECO:0000256" key="5">
    <source>
        <dbReference type="HAMAP-Rule" id="MF_00378"/>
    </source>
</evidence>
<keyword evidence="1 5" id="KW-0963">Cytoplasm</keyword>
<dbReference type="STRING" id="1795827.A7P95_00810"/>
<keyword evidence="2 5" id="KW-0540">Nuclease</keyword>
<dbReference type="OrthoDB" id="9802795at2"/>
<comment type="function">
    <text evidence="5">Bidirectionally degrades single-stranded DNA into large acid-insoluble oligonucleotides, which are then degraded further into small acid-soluble oligonucleotides.</text>
</comment>
<evidence type="ECO:0000256" key="4">
    <source>
        <dbReference type="ARBA" id="ARBA00022839"/>
    </source>
</evidence>
<dbReference type="CDD" id="cd04489">
    <property type="entry name" value="ExoVII_LU_OBF"/>
    <property type="match status" value="1"/>
</dbReference>
<evidence type="ECO:0000313" key="9">
    <source>
        <dbReference type="EMBL" id="OAM31290.1"/>
    </source>
</evidence>
<evidence type="ECO:0000256" key="2">
    <source>
        <dbReference type="ARBA" id="ARBA00022722"/>
    </source>
</evidence>
<feature type="domain" description="OB-fold nucleic acid binding" evidence="8">
    <location>
        <begin position="10"/>
        <end position="103"/>
    </location>
</feature>
<dbReference type="RefSeq" id="WP_067590330.1">
    <property type="nucleotide sequence ID" value="NZ_LXSL01000011.1"/>
</dbReference>
<dbReference type="InterPro" id="IPR020579">
    <property type="entry name" value="Exonuc_VII_lsu_C"/>
</dbReference>
<feature type="domain" description="Exonuclease VII large subunit C-terminal" evidence="7">
    <location>
        <begin position="126"/>
        <end position="437"/>
    </location>
</feature>
<dbReference type="Gene3D" id="2.40.50.1010">
    <property type="match status" value="1"/>
</dbReference>
<comment type="catalytic activity">
    <reaction evidence="5 6">
        <text>Exonucleolytic cleavage in either 5'- to 3'- or 3'- to 5'-direction to yield nucleoside 5'-phosphates.</text>
        <dbReference type="EC" id="3.1.11.6"/>
    </reaction>
</comment>
<comment type="similarity">
    <text evidence="5 6">Belongs to the XseA family.</text>
</comment>
<sequence>MSDLFAPAALSVSELNHLAKTLLEDQLSGLWVGGEVSNLVKAASGHYYFVLKDQRAQVRCTLFKHAARSLAALLREGAEVEVLGKITLYEARGEFQINVQEVRRKGLGQLFEAYERLKQRLQAEGLFDASRKRPLPEAPQCIGVVTSLAAAALRDVATTLRRRAPDVRVIVYPTAVQGAGSEFQVASALAAAAAHGQADVLIVCRGGGSMEDLWAFNEEAAVRAVAASPIPVVSGVGHETDFTLTDFAADLRAPTPTAAAELASPNRTEQLGKMQQLLGHLRHTLQRRCTDAAQRLDWHAAQLRHPRQKWQEQQAALLRSRHALAGHMQRHLLRKQEQLAYLAQLCRRSRPAPQAAARQVQAQAVQLNRHLAALLAHKQAQCQKQAGILEALSPQHTLARGYSVITDRAGKVVRDAGRLHSGQVLSLHFETGTAQAQVLPRRTRQQDLFD</sequence>
<reference evidence="10" key="1">
    <citation type="submission" date="2016-05" db="EMBL/GenBank/DDBJ databases">
        <title>Draft genome of Corynebacterium afermentans subsp. afermentans LCDC 88199T.</title>
        <authorList>
            <person name="Bernier A.-M."/>
            <person name="Bernard K."/>
        </authorList>
    </citation>
    <scope>NUCLEOTIDE SEQUENCE [LARGE SCALE GENOMIC DNA]</scope>
    <source>
        <strain evidence="10">NML02-A-017</strain>
    </source>
</reference>
<comment type="subunit">
    <text evidence="5">Heterooligomer composed of large and small subunits.</text>
</comment>
<evidence type="ECO:0000256" key="3">
    <source>
        <dbReference type="ARBA" id="ARBA00022801"/>
    </source>
</evidence>
<evidence type="ECO:0000259" key="8">
    <source>
        <dbReference type="Pfam" id="PF13742"/>
    </source>
</evidence>
<dbReference type="Pfam" id="PF02601">
    <property type="entry name" value="Exonuc_VII_L"/>
    <property type="match status" value="1"/>
</dbReference>
<dbReference type="GO" id="GO:0005737">
    <property type="term" value="C:cytoplasm"/>
    <property type="evidence" value="ECO:0007669"/>
    <property type="project" value="UniProtKB-SubCell"/>
</dbReference>
<dbReference type="GO" id="GO:0003676">
    <property type="term" value="F:nucleic acid binding"/>
    <property type="evidence" value="ECO:0007669"/>
    <property type="project" value="InterPro"/>
</dbReference>
<evidence type="ECO:0000256" key="1">
    <source>
        <dbReference type="ARBA" id="ARBA00022490"/>
    </source>
</evidence>
<dbReference type="PANTHER" id="PTHR30008">
    <property type="entry name" value="EXODEOXYRIBONUCLEASE 7 LARGE SUBUNIT"/>
    <property type="match status" value="1"/>
</dbReference>
<dbReference type="EC" id="3.1.11.6" evidence="5"/>
<name>A0A1A9S1K5_9NEIS</name>
<dbReference type="EMBL" id="LXSL01000011">
    <property type="protein sequence ID" value="OAM31290.1"/>
    <property type="molecule type" value="Genomic_DNA"/>
</dbReference>
<dbReference type="Proteomes" id="UP000077885">
    <property type="component" value="Unassembled WGS sequence"/>
</dbReference>
<keyword evidence="10" id="KW-1185">Reference proteome</keyword>
<organism evidence="9 10">
    <name type="scientific">Eikenella longinqua</name>
    <dbReference type="NCBI Taxonomy" id="1795827"/>
    <lineage>
        <taxon>Bacteria</taxon>
        <taxon>Pseudomonadati</taxon>
        <taxon>Pseudomonadota</taxon>
        <taxon>Betaproteobacteria</taxon>
        <taxon>Neisseriales</taxon>
        <taxon>Neisseriaceae</taxon>
        <taxon>Eikenella</taxon>
    </lineage>
</organism>
<dbReference type="GO" id="GO:0006308">
    <property type="term" value="P:DNA catabolic process"/>
    <property type="evidence" value="ECO:0007669"/>
    <property type="project" value="UniProtKB-UniRule"/>
</dbReference>
<evidence type="ECO:0000256" key="6">
    <source>
        <dbReference type="RuleBase" id="RU004355"/>
    </source>
</evidence>
<dbReference type="PANTHER" id="PTHR30008:SF0">
    <property type="entry name" value="EXODEOXYRIBONUCLEASE 7 LARGE SUBUNIT"/>
    <property type="match status" value="1"/>
</dbReference>